<name>X6NM15_RETFI</name>
<feature type="region of interest" description="Disordered" evidence="5">
    <location>
        <begin position="184"/>
        <end position="250"/>
    </location>
</feature>
<protein>
    <submittedName>
        <fullName evidence="7">Putative G-protein coupled receptor</fullName>
    </submittedName>
</protein>
<feature type="transmembrane region" description="Helical" evidence="6">
    <location>
        <begin position="129"/>
        <end position="152"/>
    </location>
</feature>
<evidence type="ECO:0000256" key="4">
    <source>
        <dbReference type="ARBA" id="ARBA00023136"/>
    </source>
</evidence>
<feature type="compositionally biased region" description="Basic and acidic residues" evidence="5">
    <location>
        <begin position="238"/>
        <end position="247"/>
    </location>
</feature>
<keyword evidence="7" id="KW-0675">Receptor</keyword>
<gene>
    <name evidence="7" type="ORF">RFI_10187</name>
</gene>
<keyword evidence="3 6" id="KW-1133">Transmembrane helix</keyword>
<dbReference type="AlphaFoldDB" id="X6NM15"/>
<dbReference type="PANTHER" id="PTHR23112">
    <property type="entry name" value="G PROTEIN-COUPLED RECEPTOR 157-RELATED"/>
    <property type="match status" value="1"/>
</dbReference>
<evidence type="ECO:0000256" key="6">
    <source>
        <dbReference type="SAM" id="Phobius"/>
    </source>
</evidence>
<comment type="subcellular location">
    <subcellularLocation>
        <location evidence="1">Membrane</location>
        <topology evidence="1">Multi-pass membrane protein</topology>
    </subcellularLocation>
</comment>
<evidence type="ECO:0000256" key="1">
    <source>
        <dbReference type="ARBA" id="ARBA00004141"/>
    </source>
</evidence>
<evidence type="ECO:0000256" key="5">
    <source>
        <dbReference type="SAM" id="MobiDB-lite"/>
    </source>
</evidence>
<dbReference type="SUPFAM" id="SSF81321">
    <property type="entry name" value="Family A G protein-coupled receptor-like"/>
    <property type="match status" value="1"/>
</dbReference>
<feature type="transmembrane region" description="Helical" evidence="6">
    <location>
        <begin position="7"/>
        <end position="27"/>
    </location>
</feature>
<dbReference type="GO" id="GO:0007189">
    <property type="term" value="P:adenylate cyclase-activating G protein-coupled receptor signaling pathway"/>
    <property type="evidence" value="ECO:0007669"/>
    <property type="project" value="TreeGrafter"/>
</dbReference>
<feature type="compositionally biased region" description="Acidic residues" evidence="5">
    <location>
        <begin position="213"/>
        <end position="225"/>
    </location>
</feature>
<reference evidence="7 8" key="1">
    <citation type="journal article" date="2013" name="Curr. Biol.">
        <title>The Genome of the Foraminiferan Reticulomyxa filosa.</title>
        <authorList>
            <person name="Glockner G."/>
            <person name="Hulsmann N."/>
            <person name="Schleicher M."/>
            <person name="Noegel A.A."/>
            <person name="Eichinger L."/>
            <person name="Gallinger C."/>
            <person name="Pawlowski J."/>
            <person name="Sierra R."/>
            <person name="Euteneuer U."/>
            <person name="Pillet L."/>
            <person name="Moustafa A."/>
            <person name="Platzer M."/>
            <person name="Groth M."/>
            <person name="Szafranski K."/>
            <person name="Schliwa M."/>
        </authorList>
    </citation>
    <scope>NUCLEOTIDE SEQUENCE [LARGE SCALE GENOMIC DNA]</scope>
</reference>
<keyword evidence="8" id="KW-1185">Reference proteome</keyword>
<feature type="transmembrane region" description="Helical" evidence="6">
    <location>
        <begin position="84"/>
        <end position="105"/>
    </location>
</feature>
<dbReference type="GO" id="GO:0005886">
    <property type="term" value="C:plasma membrane"/>
    <property type="evidence" value="ECO:0007669"/>
    <property type="project" value="TreeGrafter"/>
</dbReference>
<evidence type="ECO:0000256" key="3">
    <source>
        <dbReference type="ARBA" id="ARBA00022989"/>
    </source>
</evidence>
<evidence type="ECO:0000313" key="7">
    <source>
        <dbReference type="EMBL" id="ETO26948.1"/>
    </source>
</evidence>
<comment type="caution">
    <text evidence="7">The sequence shown here is derived from an EMBL/GenBank/DDBJ whole genome shotgun (WGS) entry which is preliminary data.</text>
</comment>
<feature type="transmembrane region" description="Helical" evidence="6">
    <location>
        <begin position="39"/>
        <end position="63"/>
    </location>
</feature>
<keyword evidence="2 6" id="KW-0812">Transmembrane</keyword>
<dbReference type="Gene3D" id="1.20.1070.10">
    <property type="entry name" value="Rhodopsin 7-helix transmembrane proteins"/>
    <property type="match status" value="1"/>
</dbReference>
<dbReference type="GO" id="GO:0004930">
    <property type="term" value="F:G protein-coupled receptor activity"/>
    <property type="evidence" value="ECO:0007669"/>
    <property type="project" value="TreeGrafter"/>
</dbReference>
<accession>X6NM15</accession>
<sequence>MDKLKYAQYLSISDMCTSIVYLISLHYCNINRLRTVDVAQAFLGIYFPCTMLVWTSCIGYFIYKSIMQSNNGNVKLNIQKHFRLYHVISWTTPIVFSIGPLILILKLKKNNTEFSSSMTTGGWCWVDHWYYQLLGGKCIEVVSLTCTMYFYVNSYILLKRQQQQQKSLDQQLNEQWNKSGQPFLKDHHYLPTSNNSSQTKKKKKKVSDKCVVDNDDDEDNEDDNDDKNANAPSNWYPNDDRNNNKDTRKFKRTRRALQICCTFR</sequence>
<dbReference type="PANTHER" id="PTHR23112:SF0">
    <property type="entry name" value="TRANSMEMBRANE PROTEIN 116"/>
    <property type="match status" value="1"/>
</dbReference>
<dbReference type="EMBL" id="ASPP01007554">
    <property type="protein sequence ID" value="ETO26948.1"/>
    <property type="molecule type" value="Genomic_DNA"/>
</dbReference>
<dbReference type="Proteomes" id="UP000023152">
    <property type="component" value="Unassembled WGS sequence"/>
</dbReference>
<keyword evidence="4 6" id="KW-0472">Membrane</keyword>
<evidence type="ECO:0000313" key="8">
    <source>
        <dbReference type="Proteomes" id="UP000023152"/>
    </source>
</evidence>
<organism evidence="7 8">
    <name type="scientific">Reticulomyxa filosa</name>
    <dbReference type="NCBI Taxonomy" id="46433"/>
    <lineage>
        <taxon>Eukaryota</taxon>
        <taxon>Sar</taxon>
        <taxon>Rhizaria</taxon>
        <taxon>Retaria</taxon>
        <taxon>Foraminifera</taxon>
        <taxon>Monothalamids</taxon>
        <taxon>Reticulomyxidae</taxon>
        <taxon>Reticulomyxa</taxon>
    </lineage>
</organism>
<proteinExistence type="predicted"/>
<evidence type="ECO:0000256" key="2">
    <source>
        <dbReference type="ARBA" id="ARBA00022692"/>
    </source>
</evidence>